<dbReference type="Proteomes" id="UP001152799">
    <property type="component" value="Chromosome 3"/>
</dbReference>
<keyword evidence="1" id="KW-1133">Transmembrane helix</keyword>
<evidence type="ECO:0000313" key="4">
    <source>
        <dbReference type="Proteomes" id="UP001152799"/>
    </source>
</evidence>
<keyword evidence="4" id="KW-1185">Reference proteome</keyword>
<sequence>MKNYCWCFSIIIVCSGVVLGASVGGITVGGAKCGQITCKQTQYCSSFDNTCQECDLVCNTKSHNYEEAVCEKQCQDYLHDIRYARKDGSSNDDLRSTVDRLSQMVTITLTLTILMLLILAGVLCFQLYRWKIKKNISLKDISNSFFKKNETTATTPDNRENKKRDMCLEMPGSNVNSEHSPVTVTTSIDRRPAEDSTLDYSYDNPVMRHTNIS</sequence>
<evidence type="ECO:0000313" key="3">
    <source>
        <dbReference type="EMBL" id="CAH1127788.1"/>
    </source>
</evidence>
<keyword evidence="1" id="KW-0472">Membrane</keyword>
<proteinExistence type="predicted"/>
<accession>A0A9P0DI08</accession>
<keyword evidence="2" id="KW-0732">Signal</keyword>
<evidence type="ECO:0000256" key="2">
    <source>
        <dbReference type="SAM" id="SignalP"/>
    </source>
</evidence>
<dbReference type="EMBL" id="OU892279">
    <property type="protein sequence ID" value="CAH1127788.1"/>
    <property type="molecule type" value="Genomic_DNA"/>
</dbReference>
<name>A0A9P0DI08_9CUCU</name>
<dbReference type="OrthoDB" id="6599193at2759"/>
<dbReference type="AlphaFoldDB" id="A0A9P0DI08"/>
<protein>
    <submittedName>
        <fullName evidence="3">Uncharacterized protein</fullName>
    </submittedName>
</protein>
<gene>
    <name evidence="3" type="ORF">CEUTPL_LOCUS6566</name>
</gene>
<reference evidence="3" key="1">
    <citation type="submission" date="2022-01" db="EMBL/GenBank/DDBJ databases">
        <authorList>
            <person name="King R."/>
        </authorList>
    </citation>
    <scope>NUCLEOTIDE SEQUENCE</scope>
</reference>
<feature type="signal peptide" evidence="2">
    <location>
        <begin position="1"/>
        <end position="20"/>
    </location>
</feature>
<feature type="chain" id="PRO_5040463489" evidence="2">
    <location>
        <begin position="21"/>
        <end position="213"/>
    </location>
</feature>
<feature type="transmembrane region" description="Helical" evidence="1">
    <location>
        <begin position="104"/>
        <end position="128"/>
    </location>
</feature>
<organism evidence="3 4">
    <name type="scientific">Ceutorhynchus assimilis</name>
    <name type="common">cabbage seed weevil</name>
    <dbReference type="NCBI Taxonomy" id="467358"/>
    <lineage>
        <taxon>Eukaryota</taxon>
        <taxon>Metazoa</taxon>
        <taxon>Ecdysozoa</taxon>
        <taxon>Arthropoda</taxon>
        <taxon>Hexapoda</taxon>
        <taxon>Insecta</taxon>
        <taxon>Pterygota</taxon>
        <taxon>Neoptera</taxon>
        <taxon>Endopterygota</taxon>
        <taxon>Coleoptera</taxon>
        <taxon>Polyphaga</taxon>
        <taxon>Cucujiformia</taxon>
        <taxon>Curculionidae</taxon>
        <taxon>Ceutorhynchinae</taxon>
        <taxon>Ceutorhynchus</taxon>
    </lineage>
</organism>
<keyword evidence="1" id="KW-0812">Transmembrane</keyword>
<evidence type="ECO:0000256" key="1">
    <source>
        <dbReference type="SAM" id="Phobius"/>
    </source>
</evidence>